<evidence type="ECO:0000259" key="7">
    <source>
        <dbReference type="PROSITE" id="PS00716"/>
    </source>
</evidence>
<dbReference type="GO" id="GO:0006352">
    <property type="term" value="P:DNA-templated transcription initiation"/>
    <property type="evidence" value="ECO:0007669"/>
    <property type="project" value="InterPro"/>
</dbReference>
<evidence type="ECO:0000256" key="5">
    <source>
        <dbReference type="RuleBase" id="RU362124"/>
    </source>
</evidence>
<dbReference type="EMBL" id="CP158367">
    <property type="protein sequence ID" value="XBX75976.1"/>
    <property type="molecule type" value="Genomic_DNA"/>
</dbReference>
<evidence type="ECO:0000256" key="4">
    <source>
        <dbReference type="ARBA" id="ARBA00023163"/>
    </source>
</evidence>
<dbReference type="InterPro" id="IPR013324">
    <property type="entry name" value="RNA_pol_sigma_r3/r4-like"/>
</dbReference>
<dbReference type="PROSITE" id="PS00716">
    <property type="entry name" value="SIGMA70_2"/>
    <property type="match status" value="1"/>
</dbReference>
<organism evidence="8">
    <name type="scientific">Proteinivorax tanatarense</name>
    <dbReference type="NCBI Taxonomy" id="1260629"/>
    <lineage>
        <taxon>Bacteria</taxon>
        <taxon>Bacillati</taxon>
        <taxon>Bacillota</taxon>
        <taxon>Clostridia</taxon>
        <taxon>Eubacteriales</taxon>
        <taxon>Proteinivoracaceae</taxon>
        <taxon>Proteinivorax</taxon>
    </lineage>
</organism>
<dbReference type="Gene3D" id="1.20.120.1810">
    <property type="match status" value="1"/>
</dbReference>
<dbReference type="PANTHER" id="PTHR30385">
    <property type="entry name" value="SIGMA FACTOR F FLAGELLAR"/>
    <property type="match status" value="1"/>
</dbReference>
<dbReference type="Pfam" id="PF04542">
    <property type="entry name" value="Sigma70_r2"/>
    <property type="match status" value="1"/>
</dbReference>
<keyword evidence="3 5" id="KW-0238">DNA-binding</keyword>
<dbReference type="Pfam" id="PF04539">
    <property type="entry name" value="Sigma70_r3"/>
    <property type="match status" value="1"/>
</dbReference>
<name>A0AAU7VPJ5_9FIRM</name>
<accession>A0AAU7VPJ5</accession>
<dbReference type="InterPro" id="IPR014284">
    <property type="entry name" value="RNA_pol_sigma-70_dom"/>
</dbReference>
<dbReference type="InterPro" id="IPR007627">
    <property type="entry name" value="RNA_pol_sigma70_r2"/>
</dbReference>
<proteinExistence type="inferred from homology"/>
<comment type="similarity">
    <text evidence="5">Belongs to the sigma-70 factor family.</text>
</comment>
<protein>
    <recommendedName>
        <fullName evidence="5">RNA polymerase sigma factor</fullName>
    </recommendedName>
</protein>
<sequence length="249" mass="29237">MHWNINRANQYPLLSKTEVEKLFERYEKGDEVAREKLINHNLRLVGKVVERYRGVYDTDDLFQIGCIGLLKAIDSFDFKQNVSFSTYAFPKIIGEIKMYFRDNNPIKISRKQMSQSQLVKKTQEELTQKLKRTPQVSEIAKHMELSVEEVVVALDALQPIQSLEQPVGEEEGFFLKDQLKDNQFAKKFDNKLFLKEILTSLNELERKVIILRYFKEKSQSQIAQTLDMTQVQVSRLEKKIIKKLKDFAQ</sequence>
<evidence type="ECO:0000256" key="3">
    <source>
        <dbReference type="ARBA" id="ARBA00023125"/>
    </source>
</evidence>
<keyword evidence="4 5" id="KW-0804">Transcription</keyword>
<comment type="function">
    <text evidence="5">Sigma factors are initiation factors that promote the attachment of RNA polymerase to specific initiation sites and are then released.</text>
</comment>
<dbReference type="Pfam" id="PF04545">
    <property type="entry name" value="Sigma70_r4"/>
    <property type="match status" value="1"/>
</dbReference>
<dbReference type="PRINTS" id="PR00046">
    <property type="entry name" value="SIGMA70FCT"/>
</dbReference>
<dbReference type="NCBIfam" id="TIGR02937">
    <property type="entry name" value="sigma70-ECF"/>
    <property type="match status" value="1"/>
</dbReference>
<evidence type="ECO:0000259" key="6">
    <source>
        <dbReference type="PROSITE" id="PS00715"/>
    </source>
</evidence>
<dbReference type="AlphaFoldDB" id="A0AAU7VPJ5"/>
<dbReference type="PIRSF" id="PIRSF000770">
    <property type="entry name" value="RNA_pol_sigma-SigE/K"/>
    <property type="match status" value="1"/>
</dbReference>
<evidence type="ECO:0000256" key="2">
    <source>
        <dbReference type="ARBA" id="ARBA00023082"/>
    </source>
</evidence>
<dbReference type="RefSeq" id="WP_350344711.1">
    <property type="nucleotide sequence ID" value="NZ_CP158367.1"/>
</dbReference>
<keyword evidence="1 5" id="KW-0805">Transcription regulation</keyword>
<dbReference type="InterPro" id="IPR007630">
    <property type="entry name" value="RNA_pol_sigma70_r4"/>
</dbReference>
<dbReference type="CDD" id="cd06171">
    <property type="entry name" value="Sigma70_r4"/>
    <property type="match status" value="1"/>
</dbReference>
<dbReference type="SUPFAM" id="SSF88946">
    <property type="entry name" value="Sigma2 domain of RNA polymerase sigma factors"/>
    <property type="match status" value="1"/>
</dbReference>
<evidence type="ECO:0000313" key="8">
    <source>
        <dbReference type="EMBL" id="XBX75976.1"/>
    </source>
</evidence>
<dbReference type="SUPFAM" id="SSF88659">
    <property type="entry name" value="Sigma3 and sigma4 domains of RNA polymerase sigma factors"/>
    <property type="match status" value="2"/>
</dbReference>
<feature type="domain" description="RNA polymerase sigma-70" evidence="6">
    <location>
        <begin position="60"/>
        <end position="73"/>
    </location>
</feature>
<reference evidence="8" key="1">
    <citation type="journal article" date="2013" name="Extremophiles">
        <title>Proteinivorax tanatarense gen. nov., sp. nov., an anaerobic, haloalkaliphilic, proteolytic bacterium isolated from a decaying algal bloom, and proposal of Proteinivoraceae fam. nov.</title>
        <authorList>
            <person name="Kevbrin V."/>
            <person name="Boltyanskaya Y."/>
            <person name="Zhilina T."/>
            <person name="Kolganova T."/>
            <person name="Lavrentjeva E."/>
            <person name="Kuznetsov B."/>
        </authorList>
    </citation>
    <scope>NUCLEOTIDE SEQUENCE</scope>
    <source>
        <strain evidence="8">Z-910T</strain>
    </source>
</reference>
<dbReference type="InterPro" id="IPR013325">
    <property type="entry name" value="RNA_pol_sigma_r2"/>
</dbReference>
<dbReference type="InterPro" id="IPR007624">
    <property type="entry name" value="RNA_pol_sigma70_r3"/>
</dbReference>
<dbReference type="GO" id="GO:0003677">
    <property type="term" value="F:DNA binding"/>
    <property type="evidence" value="ECO:0007669"/>
    <property type="project" value="UniProtKB-KW"/>
</dbReference>
<evidence type="ECO:0000256" key="1">
    <source>
        <dbReference type="ARBA" id="ARBA00023015"/>
    </source>
</evidence>
<dbReference type="PANTHER" id="PTHR30385:SF4">
    <property type="entry name" value="RNA POLYMERASE SIGMA-E FACTOR"/>
    <property type="match status" value="1"/>
</dbReference>
<dbReference type="InterPro" id="IPR000943">
    <property type="entry name" value="RNA_pol_sigma70"/>
</dbReference>
<gene>
    <name evidence="8" type="ORF">PRVXT_001143</name>
</gene>
<reference evidence="8" key="2">
    <citation type="submission" date="2024-06" db="EMBL/GenBank/DDBJ databases">
        <authorList>
            <person name="Petrova K.O."/>
            <person name="Toshchakov S.V."/>
            <person name="Boltjanskaja Y.V."/>
            <person name="Kevbrin V."/>
        </authorList>
    </citation>
    <scope>NUCLEOTIDE SEQUENCE</scope>
    <source>
        <strain evidence="8">Z-910T</strain>
    </source>
</reference>
<dbReference type="Gene3D" id="1.20.140.160">
    <property type="match status" value="1"/>
</dbReference>
<keyword evidence="2 5" id="KW-0731">Sigma factor</keyword>
<feature type="domain" description="RNA polymerase sigma-70" evidence="7">
    <location>
        <begin position="218"/>
        <end position="244"/>
    </location>
</feature>
<dbReference type="PROSITE" id="PS00715">
    <property type="entry name" value="SIGMA70_1"/>
    <property type="match status" value="1"/>
</dbReference>
<dbReference type="GO" id="GO:0016987">
    <property type="term" value="F:sigma factor activity"/>
    <property type="evidence" value="ECO:0007669"/>
    <property type="project" value="UniProtKB-KW"/>
</dbReference>